<feature type="short sequence motif" description="GXSXG" evidence="5">
    <location>
        <begin position="170"/>
        <end position="174"/>
    </location>
</feature>
<feature type="non-terminal residue" evidence="8">
    <location>
        <position position="604"/>
    </location>
</feature>
<feature type="region of interest" description="Disordered" evidence="6">
    <location>
        <begin position="506"/>
        <end position="526"/>
    </location>
</feature>
<feature type="region of interest" description="Disordered" evidence="6">
    <location>
        <begin position="540"/>
        <end position="569"/>
    </location>
</feature>
<keyword evidence="4 5" id="KW-0443">Lipid metabolism</keyword>
<gene>
    <name evidence="8" type="ORF">Micbo1qcDRAFT_137426</name>
</gene>
<evidence type="ECO:0000259" key="7">
    <source>
        <dbReference type="PROSITE" id="PS51635"/>
    </source>
</evidence>
<sequence length="604" mass="67562">MAAAETYKSWYTAARELDTLEGNNLWKEDAHSGEYNSGLLEERLRQLDEARSKFDVPAMMHMIRTSLSRDLGGTDNIELYQHCHCGTKQLIENYVSSALRTIAALVEQGATSTHDDEWGPKDLLDAMLFARQSFGRSALLLSGGGTFGMSHIGVIKAMFEARLLPRIISGASAGSIVCAVVCSRTNDELPQILKEFPYGDLAVFDEEGNEDTMLDHVIRLFTKGNWSDIKHLTRVMQDMLGDMTFQEAYNRTRRICNITVSSASIYELPRLLNYVTAPNVMIWSAVAASCSVPLVFSAAHLLVKDPVTGEHSSWDSTPQMWIDGSVDNDLPMTRLAEMFNVNHFIVSQVNPHVAPFLAREGAQGHGDSKSSAQQPDSTSDSPWLHSLTALAKNEALHRMQVMGEMGIFTNLVSKLQAVLSQKYSGDINIFPAVGVFDLPRILKNPTPSFMERMAMLGERGTWPLLSRIRDRCAIEIALDNAVHALRARVVFSKSQVDLRRAMTSNYDGARRGSHDLGRSSRLGMPQIDTVPSREKLALRRSNRRPVGDLKSHVSDLSNEPLYKVTDEDTEEEERLEMAMHSHSRKPRMAMRSRRLPRNYLIPIL</sequence>
<feature type="active site" description="Proton acceptor" evidence="5">
    <location>
        <position position="323"/>
    </location>
</feature>
<dbReference type="PANTHER" id="PTHR14226">
    <property type="entry name" value="NEUROPATHY TARGET ESTERASE/SWISS CHEESE D.MELANOGASTER"/>
    <property type="match status" value="1"/>
</dbReference>
<feature type="active site" description="Nucleophile" evidence="5">
    <location>
        <position position="172"/>
    </location>
</feature>
<keyword evidence="9" id="KW-1185">Reference proteome</keyword>
<dbReference type="SUPFAM" id="SSF52151">
    <property type="entry name" value="FabD/lysophospholipase-like"/>
    <property type="match status" value="1"/>
</dbReference>
<dbReference type="PROSITE" id="PS51635">
    <property type="entry name" value="PNPLA"/>
    <property type="match status" value="1"/>
</dbReference>
<accession>A0A136IX98</accession>
<evidence type="ECO:0000256" key="3">
    <source>
        <dbReference type="ARBA" id="ARBA00022963"/>
    </source>
</evidence>
<dbReference type="Pfam" id="PF11815">
    <property type="entry name" value="DUF3336"/>
    <property type="match status" value="1"/>
</dbReference>
<feature type="short sequence motif" description="GXGXXG" evidence="5">
    <location>
        <begin position="143"/>
        <end position="148"/>
    </location>
</feature>
<comment type="caution">
    <text evidence="5">Lacks conserved residue(s) required for the propagation of feature annotation.</text>
</comment>
<dbReference type="Pfam" id="PF01734">
    <property type="entry name" value="Patatin"/>
    <property type="match status" value="1"/>
</dbReference>
<evidence type="ECO:0000256" key="6">
    <source>
        <dbReference type="SAM" id="MobiDB-lite"/>
    </source>
</evidence>
<feature type="compositionally biased region" description="Polar residues" evidence="6">
    <location>
        <begin position="369"/>
        <end position="381"/>
    </location>
</feature>
<proteinExistence type="predicted"/>
<dbReference type="OrthoDB" id="10049244at2759"/>
<dbReference type="InterPro" id="IPR002641">
    <property type="entry name" value="PNPLA_dom"/>
</dbReference>
<evidence type="ECO:0000256" key="1">
    <source>
        <dbReference type="ARBA" id="ARBA00002682"/>
    </source>
</evidence>
<dbReference type="InterPro" id="IPR050301">
    <property type="entry name" value="NTE"/>
</dbReference>
<feature type="compositionally biased region" description="Basic and acidic residues" evidence="6">
    <location>
        <begin position="508"/>
        <end position="518"/>
    </location>
</feature>
<dbReference type="GO" id="GO:0016740">
    <property type="term" value="F:transferase activity"/>
    <property type="evidence" value="ECO:0007669"/>
    <property type="project" value="UniProtKB-KW"/>
</dbReference>
<evidence type="ECO:0000313" key="9">
    <source>
        <dbReference type="Proteomes" id="UP000070501"/>
    </source>
</evidence>
<dbReference type="AlphaFoldDB" id="A0A136IX98"/>
<dbReference type="InParanoid" id="A0A136IX98"/>
<reference evidence="9" key="1">
    <citation type="submission" date="2016-02" db="EMBL/GenBank/DDBJ databases">
        <title>Draft genome sequence of Microdochium bolleyi, a fungal endophyte of beachgrass.</title>
        <authorList>
            <consortium name="DOE Joint Genome Institute"/>
            <person name="David A.S."/>
            <person name="May G."/>
            <person name="Haridas S."/>
            <person name="Lim J."/>
            <person name="Wang M."/>
            <person name="Labutti K."/>
            <person name="Lipzen A."/>
            <person name="Barry K."/>
            <person name="Grigoriev I.V."/>
        </authorList>
    </citation>
    <scope>NUCLEOTIDE SEQUENCE [LARGE SCALE GENOMIC DNA]</scope>
    <source>
        <strain evidence="9">J235TASD1</strain>
    </source>
</reference>
<dbReference type="InterPro" id="IPR016035">
    <property type="entry name" value="Acyl_Trfase/lysoPLipase"/>
</dbReference>
<organism evidence="8 9">
    <name type="scientific">Microdochium bolleyi</name>
    <dbReference type="NCBI Taxonomy" id="196109"/>
    <lineage>
        <taxon>Eukaryota</taxon>
        <taxon>Fungi</taxon>
        <taxon>Dikarya</taxon>
        <taxon>Ascomycota</taxon>
        <taxon>Pezizomycotina</taxon>
        <taxon>Sordariomycetes</taxon>
        <taxon>Xylariomycetidae</taxon>
        <taxon>Xylariales</taxon>
        <taxon>Microdochiaceae</taxon>
        <taxon>Microdochium</taxon>
    </lineage>
</organism>
<evidence type="ECO:0000256" key="2">
    <source>
        <dbReference type="ARBA" id="ARBA00022801"/>
    </source>
</evidence>
<dbReference type="STRING" id="196109.A0A136IX98"/>
<evidence type="ECO:0000313" key="8">
    <source>
        <dbReference type="EMBL" id="KXJ89572.1"/>
    </source>
</evidence>
<protein>
    <submittedName>
        <fullName evidence="8">Acyl transferase/acyl hydrolase/lysophospholipase</fullName>
    </submittedName>
</protein>
<dbReference type="CDD" id="cd07230">
    <property type="entry name" value="Pat_TGL4-5_like"/>
    <property type="match status" value="1"/>
</dbReference>
<comment type="function">
    <text evidence="1">Probable lipid hydrolase.</text>
</comment>
<dbReference type="GO" id="GO:0004806">
    <property type="term" value="F:triacylglycerol lipase activity"/>
    <property type="evidence" value="ECO:0007669"/>
    <property type="project" value="InterPro"/>
</dbReference>
<dbReference type="GO" id="GO:0006641">
    <property type="term" value="P:triglyceride metabolic process"/>
    <property type="evidence" value="ECO:0007669"/>
    <property type="project" value="UniProtKB-ARBA"/>
</dbReference>
<evidence type="ECO:0000256" key="5">
    <source>
        <dbReference type="PROSITE-ProRule" id="PRU01161"/>
    </source>
</evidence>
<keyword evidence="3 5" id="KW-0442">Lipid degradation</keyword>
<keyword evidence="2 5" id="KW-0378">Hydrolase</keyword>
<dbReference type="Gene3D" id="3.40.1090.10">
    <property type="entry name" value="Cytosolic phospholipase A2 catalytic domain"/>
    <property type="match status" value="1"/>
</dbReference>
<keyword evidence="8" id="KW-0808">Transferase</keyword>
<dbReference type="InterPro" id="IPR021771">
    <property type="entry name" value="Triacylglycerol_lipase_N"/>
</dbReference>
<dbReference type="FunCoup" id="A0A136IX98">
    <property type="interactions" value="139"/>
</dbReference>
<name>A0A136IX98_9PEZI</name>
<feature type="domain" description="PNPLA" evidence="7">
    <location>
        <begin position="139"/>
        <end position="336"/>
    </location>
</feature>
<dbReference type="Proteomes" id="UP000070501">
    <property type="component" value="Unassembled WGS sequence"/>
</dbReference>
<dbReference type="PANTHER" id="PTHR14226:SF10">
    <property type="entry name" value="TRIACYLGLYCEROL LIPASE 4-RELATED"/>
    <property type="match status" value="1"/>
</dbReference>
<feature type="region of interest" description="Disordered" evidence="6">
    <location>
        <begin position="360"/>
        <end position="383"/>
    </location>
</feature>
<dbReference type="EMBL" id="KQ964255">
    <property type="protein sequence ID" value="KXJ89572.1"/>
    <property type="molecule type" value="Genomic_DNA"/>
</dbReference>
<evidence type="ECO:0000256" key="4">
    <source>
        <dbReference type="ARBA" id="ARBA00023098"/>
    </source>
</evidence>
<dbReference type="GO" id="GO:0016042">
    <property type="term" value="P:lipid catabolic process"/>
    <property type="evidence" value="ECO:0007669"/>
    <property type="project" value="UniProtKB-UniRule"/>
</dbReference>